<comment type="subcellular location">
    <subcellularLocation>
        <location evidence="2 15 17">Cytoplasm</location>
    </subcellularLocation>
</comment>
<evidence type="ECO:0000256" key="13">
    <source>
        <dbReference type="ARBA" id="ARBA00033392"/>
    </source>
</evidence>
<dbReference type="RefSeq" id="WP_072744559.1">
    <property type="nucleotide sequence ID" value="NZ_FQXR01000008.1"/>
</dbReference>
<feature type="binding site" evidence="15 16">
    <location>
        <position position="110"/>
    </location>
    <ligand>
        <name>S-adenosyl-L-methionine</name>
        <dbReference type="ChEBI" id="CHEBI:59789"/>
    </ligand>
</feature>
<evidence type="ECO:0000256" key="5">
    <source>
        <dbReference type="ARBA" id="ARBA00012807"/>
    </source>
</evidence>
<name>A0A1M5XYR1_9FIRM</name>
<evidence type="ECO:0000256" key="14">
    <source>
        <dbReference type="ARBA" id="ARBA00047783"/>
    </source>
</evidence>
<dbReference type="EC" id="2.1.1.228" evidence="5 15"/>
<dbReference type="NCBIfam" id="TIGR00088">
    <property type="entry name" value="trmD"/>
    <property type="match status" value="1"/>
</dbReference>
<dbReference type="FunFam" id="1.10.1270.20:FF:000001">
    <property type="entry name" value="tRNA (guanine-N(1)-)-methyltransferase"/>
    <property type="match status" value="1"/>
</dbReference>
<dbReference type="PIRSF" id="PIRSF000386">
    <property type="entry name" value="tRNA_mtase"/>
    <property type="match status" value="1"/>
</dbReference>
<reference evidence="19 20" key="1">
    <citation type="submission" date="2016-11" db="EMBL/GenBank/DDBJ databases">
        <authorList>
            <person name="Jaros S."/>
            <person name="Januszkiewicz K."/>
            <person name="Wedrychowicz H."/>
        </authorList>
    </citation>
    <scope>NUCLEOTIDE SEQUENCE [LARGE SCALE GENOMIC DNA]</scope>
    <source>
        <strain evidence="19 20">DSM 13106</strain>
    </source>
</reference>
<keyword evidence="11 15" id="KW-0819">tRNA processing</keyword>
<evidence type="ECO:0000256" key="3">
    <source>
        <dbReference type="ARBA" id="ARBA00007630"/>
    </source>
</evidence>
<dbReference type="Pfam" id="PF01746">
    <property type="entry name" value="tRNA_m1G_MT"/>
    <property type="match status" value="1"/>
</dbReference>
<evidence type="ECO:0000256" key="10">
    <source>
        <dbReference type="ARBA" id="ARBA00022691"/>
    </source>
</evidence>
<evidence type="ECO:0000256" key="17">
    <source>
        <dbReference type="RuleBase" id="RU003464"/>
    </source>
</evidence>
<protein>
    <recommendedName>
        <fullName evidence="6 15">tRNA (guanine-N(1)-)-methyltransferase</fullName>
        <ecNumber evidence="5 15">2.1.1.228</ecNumber>
    </recommendedName>
    <alternativeName>
        <fullName evidence="12 15">M1G-methyltransferase</fullName>
    </alternativeName>
    <alternativeName>
        <fullName evidence="13 15">tRNA [GM37] methyltransferase</fullName>
    </alternativeName>
</protein>
<dbReference type="GO" id="GO:0052906">
    <property type="term" value="F:tRNA (guanine(37)-N1)-methyltransferase activity"/>
    <property type="evidence" value="ECO:0007669"/>
    <property type="project" value="UniProtKB-UniRule"/>
</dbReference>
<dbReference type="CDD" id="cd18080">
    <property type="entry name" value="TrmD-like"/>
    <property type="match status" value="1"/>
</dbReference>
<dbReference type="FunFam" id="3.40.1280.10:FF:000001">
    <property type="entry name" value="tRNA (guanine-N(1)-)-methyltransferase"/>
    <property type="match status" value="1"/>
</dbReference>
<dbReference type="NCBIfam" id="NF000648">
    <property type="entry name" value="PRK00026.1"/>
    <property type="match status" value="1"/>
</dbReference>
<evidence type="ECO:0000256" key="8">
    <source>
        <dbReference type="ARBA" id="ARBA00022603"/>
    </source>
</evidence>
<dbReference type="Proteomes" id="UP000184389">
    <property type="component" value="Unassembled WGS sequence"/>
</dbReference>
<comment type="similarity">
    <text evidence="3 15 17">Belongs to the RNA methyltransferase TrmD family.</text>
</comment>
<dbReference type="OrthoDB" id="9807416at2"/>
<evidence type="ECO:0000256" key="16">
    <source>
        <dbReference type="PIRSR" id="PIRSR000386-1"/>
    </source>
</evidence>
<dbReference type="PANTHER" id="PTHR46417">
    <property type="entry name" value="TRNA (GUANINE-N(1)-)-METHYLTRANSFERASE"/>
    <property type="match status" value="1"/>
</dbReference>
<comment type="catalytic activity">
    <reaction evidence="14 15 17">
        <text>guanosine(37) in tRNA + S-adenosyl-L-methionine = N(1)-methylguanosine(37) in tRNA + S-adenosyl-L-homocysteine + H(+)</text>
        <dbReference type="Rhea" id="RHEA:36899"/>
        <dbReference type="Rhea" id="RHEA-COMP:10145"/>
        <dbReference type="Rhea" id="RHEA-COMP:10147"/>
        <dbReference type="ChEBI" id="CHEBI:15378"/>
        <dbReference type="ChEBI" id="CHEBI:57856"/>
        <dbReference type="ChEBI" id="CHEBI:59789"/>
        <dbReference type="ChEBI" id="CHEBI:73542"/>
        <dbReference type="ChEBI" id="CHEBI:74269"/>
        <dbReference type="EC" id="2.1.1.228"/>
    </reaction>
</comment>
<evidence type="ECO:0000256" key="11">
    <source>
        <dbReference type="ARBA" id="ARBA00022694"/>
    </source>
</evidence>
<dbReference type="HAMAP" id="MF_00605">
    <property type="entry name" value="TrmD"/>
    <property type="match status" value="1"/>
</dbReference>
<dbReference type="GO" id="GO:0002939">
    <property type="term" value="P:tRNA N1-guanine methylation"/>
    <property type="evidence" value="ECO:0007669"/>
    <property type="project" value="TreeGrafter"/>
</dbReference>
<evidence type="ECO:0000256" key="4">
    <source>
        <dbReference type="ARBA" id="ARBA00011738"/>
    </source>
</evidence>
<feature type="binding site" evidence="15 16">
    <location>
        <begin position="130"/>
        <end position="135"/>
    </location>
    <ligand>
        <name>S-adenosyl-L-methionine</name>
        <dbReference type="ChEBI" id="CHEBI:59789"/>
    </ligand>
</feature>
<evidence type="ECO:0000256" key="15">
    <source>
        <dbReference type="HAMAP-Rule" id="MF_00605"/>
    </source>
</evidence>
<dbReference type="InterPro" id="IPR029026">
    <property type="entry name" value="tRNA_m1G_MTases_N"/>
</dbReference>
<dbReference type="SUPFAM" id="SSF75217">
    <property type="entry name" value="alpha/beta knot"/>
    <property type="match status" value="1"/>
</dbReference>
<sequence length="245" mass="28497">MKIDILTLFPEIFEKIFKWSIIGRAVNKNLVELKSTNIRDFSKDKHRKVDGYPFGGGPGMVMRPEPIYEAIESVKENDSVVIYLSPKGKVYNQEMANRLSKEKHLILLCGHYEGIDNRIIDNYIDEEISIGDFVLTGGEIPAMLLVDSIVRLIPGVLGSEESFMEESHYDGLLEYPQYTRPREFRDFSVPSILLSGDHEKIDKWRRYESLKATYLNRKDLLKKRELTSEEKEMIEKIIEEYKNNI</sequence>
<dbReference type="InterPro" id="IPR023148">
    <property type="entry name" value="tRNA_m1G_MeTrfase_C_sf"/>
</dbReference>
<accession>A0A1M5XYR1</accession>
<keyword evidence="7 15" id="KW-0963">Cytoplasm</keyword>
<dbReference type="PANTHER" id="PTHR46417:SF1">
    <property type="entry name" value="TRNA (GUANINE-N(1)-)-METHYLTRANSFERASE"/>
    <property type="match status" value="1"/>
</dbReference>
<evidence type="ECO:0000259" key="18">
    <source>
        <dbReference type="Pfam" id="PF01746"/>
    </source>
</evidence>
<evidence type="ECO:0000313" key="19">
    <source>
        <dbReference type="EMBL" id="SHI04872.1"/>
    </source>
</evidence>
<evidence type="ECO:0000256" key="1">
    <source>
        <dbReference type="ARBA" id="ARBA00002634"/>
    </source>
</evidence>
<keyword evidence="9 15" id="KW-0808">Transferase</keyword>
<dbReference type="GO" id="GO:0005829">
    <property type="term" value="C:cytosol"/>
    <property type="evidence" value="ECO:0007669"/>
    <property type="project" value="TreeGrafter"/>
</dbReference>
<dbReference type="Gene3D" id="1.10.1270.20">
    <property type="entry name" value="tRNA(m1g37)methyltransferase, domain 2"/>
    <property type="match status" value="1"/>
</dbReference>
<dbReference type="EMBL" id="FQXR01000008">
    <property type="protein sequence ID" value="SHI04872.1"/>
    <property type="molecule type" value="Genomic_DNA"/>
</dbReference>
<keyword evidence="10 15" id="KW-0949">S-adenosyl-L-methionine</keyword>
<dbReference type="InterPro" id="IPR016009">
    <property type="entry name" value="tRNA_MeTrfase_TRMD/TRM10"/>
</dbReference>
<dbReference type="AlphaFoldDB" id="A0A1M5XYR1"/>
<evidence type="ECO:0000256" key="12">
    <source>
        <dbReference type="ARBA" id="ARBA00029736"/>
    </source>
</evidence>
<evidence type="ECO:0000256" key="6">
    <source>
        <dbReference type="ARBA" id="ARBA00014679"/>
    </source>
</evidence>
<dbReference type="Gene3D" id="3.40.1280.10">
    <property type="match status" value="1"/>
</dbReference>
<dbReference type="InterPro" id="IPR002649">
    <property type="entry name" value="tRNA_m1G_MeTrfase_TrmD"/>
</dbReference>
<comment type="function">
    <text evidence="1 15 17">Specifically methylates guanosine-37 in various tRNAs.</text>
</comment>
<evidence type="ECO:0000256" key="7">
    <source>
        <dbReference type="ARBA" id="ARBA00022490"/>
    </source>
</evidence>
<evidence type="ECO:0000256" key="2">
    <source>
        <dbReference type="ARBA" id="ARBA00004496"/>
    </source>
</evidence>
<dbReference type="STRING" id="1123281.SAMN02745180_01904"/>
<keyword evidence="20" id="KW-1185">Reference proteome</keyword>
<dbReference type="InterPro" id="IPR029028">
    <property type="entry name" value="Alpha/beta_knot_MTases"/>
</dbReference>
<evidence type="ECO:0000256" key="9">
    <source>
        <dbReference type="ARBA" id="ARBA00022679"/>
    </source>
</evidence>
<evidence type="ECO:0000313" key="20">
    <source>
        <dbReference type="Proteomes" id="UP000184389"/>
    </source>
</evidence>
<comment type="subunit">
    <text evidence="4 15 17">Homodimer.</text>
</comment>
<gene>
    <name evidence="15" type="primary">trmD</name>
    <name evidence="19" type="ORF">SAMN02745180_01904</name>
</gene>
<keyword evidence="8 15" id="KW-0489">Methyltransferase</keyword>
<organism evidence="19 20">
    <name type="scientific">Sporanaerobacter acetigenes DSM 13106</name>
    <dbReference type="NCBI Taxonomy" id="1123281"/>
    <lineage>
        <taxon>Bacteria</taxon>
        <taxon>Bacillati</taxon>
        <taxon>Bacillota</taxon>
        <taxon>Tissierellia</taxon>
        <taxon>Tissierellales</taxon>
        <taxon>Sporanaerobacteraceae</taxon>
        <taxon>Sporanaerobacter</taxon>
    </lineage>
</organism>
<feature type="domain" description="tRNA methyltransferase TRMD/TRM10-type" evidence="18">
    <location>
        <begin position="1"/>
        <end position="223"/>
    </location>
</feature>
<proteinExistence type="inferred from homology"/>